<keyword evidence="5" id="KW-1185">Reference proteome</keyword>
<dbReference type="InterPro" id="IPR012373">
    <property type="entry name" value="Ferrdict_sens_TM"/>
</dbReference>
<name>A0A848GR63_9BACT</name>
<dbReference type="PIRSF" id="PIRSF018266">
    <property type="entry name" value="FecR"/>
    <property type="match status" value="1"/>
</dbReference>
<dbReference type="AlphaFoldDB" id="A0A848GR63"/>
<evidence type="ECO:0000313" key="5">
    <source>
        <dbReference type="Proteomes" id="UP000583266"/>
    </source>
</evidence>
<dbReference type="RefSeq" id="WP_169227956.1">
    <property type="nucleotide sequence ID" value="NZ_JABBGC010000003.1"/>
</dbReference>
<proteinExistence type="predicted"/>
<dbReference type="InterPro" id="IPR006860">
    <property type="entry name" value="FecR"/>
</dbReference>
<dbReference type="PANTHER" id="PTHR30273">
    <property type="entry name" value="PERIPLASMIC SIGNAL SENSOR AND SIGMA FACTOR ACTIVATOR FECR-RELATED"/>
    <property type="match status" value="1"/>
</dbReference>
<evidence type="ECO:0000313" key="4">
    <source>
        <dbReference type="EMBL" id="NML40884.1"/>
    </source>
</evidence>
<dbReference type="GO" id="GO:0016989">
    <property type="term" value="F:sigma factor antagonist activity"/>
    <property type="evidence" value="ECO:0007669"/>
    <property type="project" value="TreeGrafter"/>
</dbReference>
<comment type="caution">
    <text evidence="4">The sequence shown here is derived from an EMBL/GenBank/DDBJ whole genome shotgun (WGS) entry which is preliminary data.</text>
</comment>
<dbReference type="Pfam" id="PF04773">
    <property type="entry name" value="FecR"/>
    <property type="match status" value="1"/>
</dbReference>
<accession>A0A848GR63</accession>
<gene>
    <name evidence="4" type="ORF">HHL17_27060</name>
</gene>
<dbReference type="EMBL" id="JABBGC010000003">
    <property type="protein sequence ID" value="NML40884.1"/>
    <property type="molecule type" value="Genomic_DNA"/>
</dbReference>
<evidence type="ECO:0000256" key="1">
    <source>
        <dbReference type="SAM" id="MobiDB-lite"/>
    </source>
</evidence>
<dbReference type="Pfam" id="PF16344">
    <property type="entry name" value="FecR_C"/>
    <property type="match status" value="1"/>
</dbReference>
<reference evidence="4 5" key="1">
    <citation type="submission" date="2020-04" db="EMBL/GenBank/DDBJ databases">
        <title>Chitinophaga sp. G-6-1-13 sp. nov., isolated from soil.</title>
        <authorList>
            <person name="Dahal R.H."/>
            <person name="Chaudhary D.K."/>
        </authorList>
    </citation>
    <scope>NUCLEOTIDE SEQUENCE [LARGE SCALE GENOMIC DNA]</scope>
    <source>
        <strain evidence="4 5">G-6-1-13</strain>
    </source>
</reference>
<dbReference type="Gene3D" id="3.55.50.30">
    <property type="match status" value="1"/>
</dbReference>
<evidence type="ECO:0000259" key="3">
    <source>
        <dbReference type="Pfam" id="PF16344"/>
    </source>
</evidence>
<feature type="region of interest" description="Disordered" evidence="1">
    <location>
        <begin position="1"/>
        <end position="21"/>
    </location>
</feature>
<dbReference type="PANTHER" id="PTHR30273:SF2">
    <property type="entry name" value="PROTEIN FECR"/>
    <property type="match status" value="1"/>
</dbReference>
<dbReference type="Proteomes" id="UP000583266">
    <property type="component" value="Unassembled WGS sequence"/>
</dbReference>
<evidence type="ECO:0000259" key="2">
    <source>
        <dbReference type="Pfam" id="PF04773"/>
    </source>
</evidence>
<dbReference type="Gene3D" id="2.60.120.1440">
    <property type="match status" value="1"/>
</dbReference>
<sequence>MDINNPSYGMEEDAPNDAGGDKEKMISIVRASGNEQLSVAEKTLLWERIAADITQPPVKIWWQSWWKMAAAITLLLSAGLGWWQWQRTQEPLPALVAFANDQSYTRGDTTVTRMILGNQQLLNIRNSHAAIAYQAKGTQVRIDSQEIKQELEAGRQVFNTLLVPYGNVASLQLEDGTRVWLNAGSRLVYPAGFGQQRREVFLEGEAYFEVATDAHRPFSVYANDMKVAVLGTAFNISAYREDASSQVVLASGSVQLEAFRGPGKKSTPVQLSPGNRALFTGHNGNMTVDNVDVTGFISWKDGLMVAEHTSLYEILKKLSRYYNQPITTDTRSGNETFSGNLDLQKTLNDVLDIIAATTSLKYEKQGNTIIFKTK</sequence>
<protein>
    <submittedName>
        <fullName evidence="4">DUF4974 domain-containing protein</fullName>
    </submittedName>
</protein>
<organism evidence="4 5">
    <name type="scientific">Chitinophaga fulva</name>
    <dbReference type="NCBI Taxonomy" id="2728842"/>
    <lineage>
        <taxon>Bacteria</taxon>
        <taxon>Pseudomonadati</taxon>
        <taxon>Bacteroidota</taxon>
        <taxon>Chitinophagia</taxon>
        <taxon>Chitinophagales</taxon>
        <taxon>Chitinophagaceae</taxon>
        <taxon>Chitinophaga</taxon>
    </lineage>
</organism>
<feature type="domain" description="FecR protein" evidence="2">
    <location>
        <begin position="166"/>
        <end position="255"/>
    </location>
</feature>
<dbReference type="FunFam" id="2.60.120.1440:FF:000001">
    <property type="entry name" value="Putative anti-sigma factor"/>
    <property type="match status" value="1"/>
</dbReference>
<feature type="domain" description="Protein FecR C-terminal" evidence="3">
    <location>
        <begin position="305"/>
        <end position="370"/>
    </location>
</feature>
<dbReference type="InterPro" id="IPR032508">
    <property type="entry name" value="FecR_C"/>
</dbReference>